<keyword evidence="11" id="KW-1133">Transmembrane helix</keyword>
<comment type="catalytic activity">
    <reaction evidence="1 9">
        <text>guanosine(46) in tRNA + S-adenosyl-L-methionine = N(7)-methylguanosine(46) in tRNA + S-adenosyl-L-homocysteine</text>
        <dbReference type="Rhea" id="RHEA:42708"/>
        <dbReference type="Rhea" id="RHEA-COMP:10188"/>
        <dbReference type="Rhea" id="RHEA-COMP:10189"/>
        <dbReference type="ChEBI" id="CHEBI:57856"/>
        <dbReference type="ChEBI" id="CHEBI:59789"/>
        <dbReference type="ChEBI" id="CHEBI:74269"/>
        <dbReference type="ChEBI" id="CHEBI:74480"/>
        <dbReference type="EC" id="2.1.1.33"/>
    </reaction>
</comment>
<dbReference type="Proteomes" id="UP000095280">
    <property type="component" value="Unplaced"/>
</dbReference>
<keyword evidence="8 9" id="KW-0539">Nucleus</keyword>
<evidence type="ECO:0000256" key="4">
    <source>
        <dbReference type="ARBA" id="ARBA00022679"/>
    </source>
</evidence>
<evidence type="ECO:0000313" key="13">
    <source>
        <dbReference type="WBParaSite" id="maker-uti_cns_0002390-snap-gene-0.6-mRNA-1"/>
    </source>
</evidence>
<evidence type="ECO:0000256" key="2">
    <source>
        <dbReference type="ARBA" id="ARBA00022555"/>
    </source>
</evidence>
<dbReference type="PANTHER" id="PTHR23417:SF16">
    <property type="entry name" value="TRNA (GUANINE-N(7)-)-METHYLTRANSFERASE"/>
    <property type="match status" value="1"/>
</dbReference>
<dbReference type="SUPFAM" id="SSF53335">
    <property type="entry name" value="S-adenosyl-L-methionine-dependent methyltransferases"/>
    <property type="match status" value="1"/>
</dbReference>
<dbReference type="UniPathway" id="UPA00989"/>
<evidence type="ECO:0000256" key="6">
    <source>
        <dbReference type="ARBA" id="ARBA00022694"/>
    </source>
</evidence>
<evidence type="ECO:0000313" key="12">
    <source>
        <dbReference type="Proteomes" id="UP000095280"/>
    </source>
</evidence>
<evidence type="ECO:0000256" key="11">
    <source>
        <dbReference type="SAM" id="Phobius"/>
    </source>
</evidence>
<feature type="binding site" evidence="9">
    <location>
        <position position="161"/>
    </location>
    <ligand>
        <name>S-adenosyl-L-methionine</name>
        <dbReference type="ChEBI" id="CHEBI:59789"/>
    </ligand>
</feature>
<organism evidence="12 13">
    <name type="scientific">Macrostomum lignano</name>
    <dbReference type="NCBI Taxonomy" id="282301"/>
    <lineage>
        <taxon>Eukaryota</taxon>
        <taxon>Metazoa</taxon>
        <taxon>Spiralia</taxon>
        <taxon>Lophotrochozoa</taxon>
        <taxon>Platyhelminthes</taxon>
        <taxon>Rhabditophora</taxon>
        <taxon>Macrostomorpha</taxon>
        <taxon>Macrostomida</taxon>
        <taxon>Macrostomidae</taxon>
        <taxon>Macrostomum</taxon>
    </lineage>
</organism>
<feature type="binding site" evidence="9">
    <location>
        <position position="85"/>
    </location>
    <ligand>
        <name>S-adenosyl-L-methionine</name>
        <dbReference type="ChEBI" id="CHEBI:59789"/>
    </ligand>
</feature>
<keyword evidence="3 9" id="KW-0489">Methyltransferase</keyword>
<evidence type="ECO:0000256" key="9">
    <source>
        <dbReference type="HAMAP-Rule" id="MF_03055"/>
    </source>
</evidence>
<evidence type="ECO:0000256" key="1">
    <source>
        <dbReference type="ARBA" id="ARBA00000142"/>
    </source>
</evidence>
<protein>
    <recommendedName>
        <fullName evidence="9">tRNA (guanine-N(7)-)-methyltransferase</fullName>
        <ecNumber evidence="9">2.1.1.33</ecNumber>
    </recommendedName>
    <alternativeName>
        <fullName evidence="9">tRNA (guanine(46)-N(7))-methyltransferase</fullName>
    </alternativeName>
    <alternativeName>
        <fullName evidence="9">tRNA(m7G46)-methyltransferase</fullName>
    </alternativeName>
</protein>
<keyword evidence="6 9" id="KW-0819">tRNA processing</keyword>
<dbReference type="CDD" id="cd02440">
    <property type="entry name" value="AdoMet_MTases"/>
    <property type="match status" value="1"/>
</dbReference>
<evidence type="ECO:0000256" key="8">
    <source>
        <dbReference type="ARBA" id="ARBA00023242"/>
    </source>
</evidence>
<feature type="region of interest" description="Disordered" evidence="10">
    <location>
        <begin position="283"/>
        <end position="307"/>
    </location>
</feature>
<keyword evidence="12" id="KW-1185">Reference proteome</keyword>
<evidence type="ECO:0000256" key="7">
    <source>
        <dbReference type="ARBA" id="ARBA00022884"/>
    </source>
</evidence>
<keyword evidence="7 9" id="KW-0694">RNA-binding</keyword>
<comment type="subcellular location">
    <subcellularLocation>
        <location evidence="9">Nucleus</location>
    </subcellularLocation>
</comment>
<keyword evidence="2 9" id="KW-0820">tRNA-binding</keyword>
<reference evidence="13" key="1">
    <citation type="submission" date="2016-11" db="UniProtKB">
        <authorList>
            <consortium name="WormBaseParasite"/>
        </authorList>
    </citation>
    <scope>IDENTIFICATION</scope>
</reference>
<dbReference type="EC" id="2.1.1.33" evidence="9"/>
<dbReference type="AlphaFoldDB" id="A0A1I8GLR1"/>
<accession>A0A1I8GLR1</accession>
<feature type="binding site" evidence="9">
    <location>
        <begin position="141"/>
        <end position="142"/>
    </location>
    <ligand>
        <name>S-adenosyl-L-methionine</name>
        <dbReference type="ChEBI" id="CHEBI:59789"/>
    </ligand>
</feature>
<keyword evidence="4 9" id="KW-0808">Transferase</keyword>
<feature type="binding site" evidence="9">
    <location>
        <begin position="239"/>
        <end position="241"/>
    </location>
    <ligand>
        <name>S-adenosyl-L-methionine</name>
        <dbReference type="ChEBI" id="CHEBI:59789"/>
    </ligand>
</feature>
<feature type="binding site" evidence="9">
    <location>
        <begin position="108"/>
        <end position="109"/>
    </location>
    <ligand>
        <name>S-adenosyl-L-methionine</name>
        <dbReference type="ChEBI" id="CHEBI:59789"/>
    </ligand>
</feature>
<evidence type="ECO:0000256" key="10">
    <source>
        <dbReference type="SAM" id="MobiDB-lite"/>
    </source>
</evidence>
<feature type="transmembrane region" description="Helical" evidence="11">
    <location>
        <begin position="345"/>
        <end position="366"/>
    </location>
</feature>
<dbReference type="InterPro" id="IPR003358">
    <property type="entry name" value="tRNA_(Gua-N-7)_MeTrfase_Trmb"/>
</dbReference>
<feature type="compositionally biased region" description="Low complexity" evidence="10">
    <location>
        <begin position="298"/>
        <end position="307"/>
    </location>
</feature>
<proteinExistence type="inferred from homology"/>
<comment type="similarity">
    <text evidence="9">Belongs to the class I-like SAM-binding methyltransferase superfamily. TrmB family.</text>
</comment>
<name>A0A1I8GLR1_9PLAT</name>
<dbReference type="GO" id="GO:0008176">
    <property type="term" value="F:tRNA (guanine(46)-N7)-methyltransferase activity"/>
    <property type="evidence" value="ECO:0007669"/>
    <property type="project" value="UniProtKB-UniRule"/>
</dbReference>
<dbReference type="GO" id="GO:0043527">
    <property type="term" value="C:tRNA methyltransferase complex"/>
    <property type="evidence" value="ECO:0007669"/>
    <property type="project" value="TreeGrafter"/>
</dbReference>
<comment type="function">
    <text evidence="9">Catalyzes the formation of N(7)-methylguanine at position 46 (m7G46) in tRNA.</text>
</comment>
<dbReference type="Gene3D" id="3.40.50.150">
    <property type="entry name" value="Vaccinia Virus protein VP39"/>
    <property type="match status" value="1"/>
</dbReference>
<dbReference type="InterPro" id="IPR025763">
    <property type="entry name" value="Trm8_euk"/>
</dbReference>
<sequence length="418" mass="45401">MLLRTSNSIFVRSISDCRLEPSSSMASISEEQQLPQKRYFRQRAHCNPHSRHSLDSPSRPADVDWPGIFASDFKEGDDVEFADVGCGYGGMLFALAELHPDRRALGMEIRIKVCDYVQEKIRAMRAAHPGCYGNIACVRSNAMKQLVNYFRKGQLSKLLFLYPDPHFKRAKHKWRIISPALLAEYAYVLRPGGRLYTATDVPELHDWIVQHAACHPLFRQLSPDELASDPLTPRLVDTTEEGRKAQREGCSCLPAVFERVPDPADTTGQTGAVQNMSDWATSKPGSAYGGTDRDQLHSSASSVARSGRSGGRRLLSARELLLIWTLFVLGFVLILSAAVAYSARFAGAGTACLLCGIASIVGAFVWQCRASGAQLADLGKAAAAASTYSQVPAPGVGASPYNIQDDAAGDGAPAALHF</sequence>
<feature type="transmembrane region" description="Helical" evidence="11">
    <location>
        <begin position="320"/>
        <end position="339"/>
    </location>
</feature>
<dbReference type="PANTHER" id="PTHR23417">
    <property type="entry name" value="3-DEOXY-D-MANNO-OCTULOSONIC-ACID TRANSFERASE/TRNA GUANINE-N 7 - -METHYLTRANSFERASE"/>
    <property type="match status" value="1"/>
</dbReference>
<dbReference type="HAMAP" id="MF_03055">
    <property type="entry name" value="tRNA_methyltr_TrmB_euk"/>
    <property type="match status" value="1"/>
</dbReference>
<dbReference type="PROSITE" id="PS51625">
    <property type="entry name" value="SAM_MT_TRMB"/>
    <property type="match status" value="1"/>
</dbReference>
<keyword evidence="11" id="KW-0812">Transmembrane</keyword>
<keyword evidence="5 9" id="KW-0949">S-adenosyl-L-methionine</keyword>
<comment type="pathway">
    <text evidence="9">tRNA modification; N(7)-methylguanine-tRNA biosynthesis.</text>
</comment>
<feature type="active site" evidence="9">
    <location>
        <position position="164"/>
    </location>
</feature>
<dbReference type="WBParaSite" id="maker-uti_cns_0002390-snap-gene-0.6-mRNA-1">
    <property type="protein sequence ID" value="maker-uti_cns_0002390-snap-gene-0.6-mRNA-1"/>
    <property type="gene ID" value="maker-uti_cns_0002390-snap-gene-0.6"/>
</dbReference>
<dbReference type="Pfam" id="PF02390">
    <property type="entry name" value="Methyltransf_4"/>
    <property type="match status" value="1"/>
</dbReference>
<evidence type="ECO:0000256" key="5">
    <source>
        <dbReference type="ARBA" id="ARBA00022691"/>
    </source>
</evidence>
<keyword evidence="11" id="KW-0472">Membrane</keyword>
<dbReference type="InterPro" id="IPR029063">
    <property type="entry name" value="SAM-dependent_MTases_sf"/>
</dbReference>
<dbReference type="GO" id="GO:0000049">
    <property type="term" value="F:tRNA binding"/>
    <property type="evidence" value="ECO:0007669"/>
    <property type="project" value="UniProtKB-UniRule"/>
</dbReference>
<dbReference type="GO" id="GO:0005634">
    <property type="term" value="C:nucleus"/>
    <property type="evidence" value="ECO:0007669"/>
    <property type="project" value="UniProtKB-SubCell"/>
</dbReference>
<evidence type="ECO:0000256" key="3">
    <source>
        <dbReference type="ARBA" id="ARBA00022603"/>
    </source>
</evidence>